<dbReference type="AlphaFoldDB" id="A0AAD6VI23"/>
<proteinExistence type="predicted"/>
<protein>
    <submittedName>
        <fullName evidence="1">Uncharacterized protein</fullName>
    </submittedName>
</protein>
<keyword evidence="2" id="KW-1185">Reference proteome</keyword>
<evidence type="ECO:0000313" key="1">
    <source>
        <dbReference type="EMBL" id="KAJ7207648.1"/>
    </source>
</evidence>
<organism evidence="1 2">
    <name type="scientific">Mycena pura</name>
    <dbReference type="NCBI Taxonomy" id="153505"/>
    <lineage>
        <taxon>Eukaryota</taxon>
        <taxon>Fungi</taxon>
        <taxon>Dikarya</taxon>
        <taxon>Basidiomycota</taxon>
        <taxon>Agaricomycotina</taxon>
        <taxon>Agaricomycetes</taxon>
        <taxon>Agaricomycetidae</taxon>
        <taxon>Agaricales</taxon>
        <taxon>Marasmiineae</taxon>
        <taxon>Mycenaceae</taxon>
        <taxon>Mycena</taxon>
    </lineage>
</organism>
<accession>A0AAD6VI23</accession>
<gene>
    <name evidence="1" type="ORF">GGX14DRAFT_635809</name>
</gene>
<sequence>MGTLSAVAARGLPVRHSRAPYPPHALSAARVGTPRAWARRRVRSLSAVRMGTLSAVRVRAVRRTHVGALSAVAACAARRAVRRRCPTRGWVHYPPPPHALAIRRSFMGPLSGAWAVRRAHMGALSAAAAWASCPPCARCPLRAVHQRCSPRTWAHYPRPRALPSASCSPRALSTGAVRHARGRTIHRPPCAWARCPARGRTSHARAVHRAGASCPRRGLSAARMRALSAARAGFLTAARVVQRTLPTPSGRACAGGPVSPPCPAVRASEKPWERLYTHGPERAQL</sequence>
<dbReference type="Proteomes" id="UP001219525">
    <property type="component" value="Unassembled WGS sequence"/>
</dbReference>
<evidence type="ECO:0000313" key="2">
    <source>
        <dbReference type="Proteomes" id="UP001219525"/>
    </source>
</evidence>
<name>A0AAD6VI23_9AGAR</name>
<comment type="caution">
    <text evidence="1">The sequence shown here is derived from an EMBL/GenBank/DDBJ whole genome shotgun (WGS) entry which is preliminary data.</text>
</comment>
<reference evidence="1" key="1">
    <citation type="submission" date="2023-03" db="EMBL/GenBank/DDBJ databases">
        <title>Massive genome expansion in bonnet fungi (Mycena s.s.) driven by repeated elements and novel gene families across ecological guilds.</title>
        <authorList>
            <consortium name="Lawrence Berkeley National Laboratory"/>
            <person name="Harder C.B."/>
            <person name="Miyauchi S."/>
            <person name="Viragh M."/>
            <person name="Kuo A."/>
            <person name="Thoen E."/>
            <person name="Andreopoulos B."/>
            <person name="Lu D."/>
            <person name="Skrede I."/>
            <person name="Drula E."/>
            <person name="Henrissat B."/>
            <person name="Morin E."/>
            <person name="Kohler A."/>
            <person name="Barry K."/>
            <person name="LaButti K."/>
            <person name="Morin E."/>
            <person name="Salamov A."/>
            <person name="Lipzen A."/>
            <person name="Mereny Z."/>
            <person name="Hegedus B."/>
            <person name="Baldrian P."/>
            <person name="Stursova M."/>
            <person name="Weitz H."/>
            <person name="Taylor A."/>
            <person name="Grigoriev I.V."/>
            <person name="Nagy L.G."/>
            <person name="Martin F."/>
            <person name="Kauserud H."/>
        </authorList>
    </citation>
    <scope>NUCLEOTIDE SEQUENCE</scope>
    <source>
        <strain evidence="1">9144</strain>
    </source>
</reference>
<dbReference type="EMBL" id="JARJCW010000036">
    <property type="protein sequence ID" value="KAJ7207648.1"/>
    <property type="molecule type" value="Genomic_DNA"/>
</dbReference>